<feature type="region of interest" description="Disordered" evidence="8">
    <location>
        <begin position="754"/>
        <end position="856"/>
    </location>
</feature>
<organism evidence="12 13">
    <name type="scientific">Talaromyces proteolyticus</name>
    <dbReference type="NCBI Taxonomy" id="1131652"/>
    <lineage>
        <taxon>Eukaryota</taxon>
        <taxon>Fungi</taxon>
        <taxon>Dikarya</taxon>
        <taxon>Ascomycota</taxon>
        <taxon>Pezizomycotina</taxon>
        <taxon>Eurotiomycetes</taxon>
        <taxon>Eurotiomycetidae</taxon>
        <taxon>Eurotiales</taxon>
        <taxon>Trichocomaceae</taxon>
        <taxon>Talaromyces</taxon>
        <taxon>Talaromyces sect. Bacilispori</taxon>
    </lineage>
</organism>
<feature type="compositionally biased region" description="Polar residues" evidence="8">
    <location>
        <begin position="48"/>
        <end position="57"/>
    </location>
</feature>
<evidence type="ECO:0000256" key="4">
    <source>
        <dbReference type="ARBA" id="ARBA00022603"/>
    </source>
</evidence>
<evidence type="ECO:0000313" key="12">
    <source>
        <dbReference type="EMBL" id="KAH8703816.1"/>
    </source>
</evidence>
<feature type="region of interest" description="Disordered" evidence="8">
    <location>
        <begin position="643"/>
        <end position="669"/>
    </location>
</feature>
<feature type="compositionally biased region" description="Polar residues" evidence="8">
    <location>
        <begin position="83"/>
        <end position="92"/>
    </location>
</feature>
<dbReference type="GO" id="GO:0032259">
    <property type="term" value="P:methylation"/>
    <property type="evidence" value="ECO:0007669"/>
    <property type="project" value="UniProtKB-KW"/>
</dbReference>
<reference evidence="12" key="1">
    <citation type="submission" date="2021-12" db="EMBL/GenBank/DDBJ databases">
        <title>Convergent genome expansion in fungi linked to evolution of root-endophyte symbiosis.</title>
        <authorList>
            <consortium name="DOE Joint Genome Institute"/>
            <person name="Ke Y.-H."/>
            <person name="Bonito G."/>
            <person name="Liao H.-L."/>
            <person name="Looney B."/>
            <person name="Rojas-Flechas A."/>
            <person name="Nash J."/>
            <person name="Hameed K."/>
            <person name="Schadt C."/>
            <person name="Martin F."/>
            <person name="Crous P.W."/>
            <person name="Miettinen O."/>
            <person name="Magnuson J.K."/>
            <person name="Labbe J."/>
            <person name="Jacobson D."/>
            <person name="Doktycz M.J."/>
            <person name="Veneault-Fourrey C."/>
            <person name="Kuo A."/>
            <person name="Mondo S."/>
            <person name="Calhoun S."/>
            <person name="Riley R."/>
            <person name="Ohm R."/>
            <person name="LaButti K."/>
            <person name="Andreopoulos B."/>
            <person name="Pangilinan J."/>
            <person name="Nolan M."/>
            <person name="Tritt A."/>
            <person name="Clum A."/>
            <person name="Lipzen A."/>
            <person name="Daum C."/>
            <person name="Barry K."/>
            <person name="Grigoriev I.V."/>
            <person name="Vilgalys R."/>
        </authorList>
    </citation>
    <scope>NUCLEOTIDE SEQUENCE</scope>
    <source>
        <strain evidence="12">PMI_201</strain>
    </source>
</reference>
<feature type="compositionally biased region" description="Basic and acidic residues" evidence="8">
    <location>
        <begin position="273"/>
        <end position="282"/>
    </location>
</feature>
<evidence type="ECO:0000256" key="6">
    <source>
        <dbReference type="ARBA" id="ARBA00022691"/>
    </source>
</evidence>
<feature type="domain" description="Post-SET" evidence="10">
    <location>
        <begin position="628"/>
        <end position="644"/>
    </location>
</feature>
<feature type="compositionally biased region" description="Polar residues" evidence="8">
    <location>
        <begin position="808"/>
        <end position="821"/>
    </location>
</feature>
<evidence type="ECO:0008006" key="14">
    <source>
        <dbReference type="Google" id="ProtNLM"/>
    </source>
</evidence>
<feature type="compositionally biased region" description="Basic and acidic residues" evidence="8">
    <location>
        <begin position="118"/>
        <end position="139"/>
    </location>
</feature>
<dbReference type="InterPro" id="IPR006560">
    <property type="entry name" value="AWS_dom"/>
</dbReference>
<keyword evidence="3" id="KW-0158">Chromosome</keyword>
<dbReference type="EMBL" id="JAJTJA010000002">
    <property type="protein sequence ID" value="KAH8703816.1"/>
    <property type="molecule type" value="Genomic_DNA"/>
</dbReference>
<dbReference type="GO" id="GO:0042054">
    <property type="term" value="F:histone methyltransferase activity"/>
    <property type="evidence" value="ECO:0007669"/>
    <property type="project" value="InterPro"/>
</dbReference>
<dbReference type="InterPro" id="IPR001214">
    <property type="entry name" value="SET_dom"/>
</dbReference>
<evidence type="ECO:0000256" key="8">
    <source>
        <dbReference type="SAM" id="MobiDB-lite"/>
    </source>
</evidence>
<evidence type="ECO:0000256" key="1">
    <source>
        <dbReference type="ARBA" id="ARBA00004123"/>
    </source>
</evidence>
<dbReference type="Proteomes" id="UP001201262">
    <property type="component" value="Unassembled WGS sequence"/>
</dbReference>
<proteinExistence type="predicted"/>
<evidence type="ECO:0000313" key="13">
    <source>
        <dbReference type="Proteomes" id="UP001201262"/>
    </source>
</evidence>
<gene>
    <name evidence="12" type="ORF">BGW36DRAFT_394083</name>
</gene>
<dbReference type="SMART" id="SM00570">
    <property type="entry name" value="AWS"/>
    <property type="match status" value="1"/>
</dbReference>
<sequence length="856" mass="95040">MFGSIVDFLSPTARINRSSRKLATPASKMPPRRTRSSLESAVQMAPAATSSEQQQQDAPDHADEPIIGVDFSGPLLTPEASRSETSSNNELNASDEKPVTRRKSTRVSTRTSLRGLGKLRENEEDHEHDDSEASVEPKIRTVSGETLVDSIVESRASRSSLRNSVGIVNNSWSQTTLLREGAENDGNTRPDTPVSKESKESPDPSRRRSLRARSAIEQKDESQAEKDEEMTEATPKSANKAEKAAPPRRSSRLSLVTRTTEVLDRAASVLGKRSRDAMEKVIMKRRASLRPRYSLPANPDNITSGASQLPDPKKRRLSDSDLQLKKKESDESPEKAAPGPIRPKPKRWLEKGLYTGQHRDYDPRLNEANNKIKFAKRNAPRKAQPKLLPLPMFAGERLLKNGRDFKLPFDIFSPLPPGQPKPDEWKKTNRNVFVGDAASFWRENKKIELSTCLCDEDTGCDENCQNRFMFYECDASNCRVGANCGNRNFDELKHRTKAGGKYNIGVEVIKTTDRGYGVRSNRTFEPNQIIVEYTGEIITQTECERRMRTVYKHNECYYLMYFDQNMIIDATRGSIARFVNHSCEPNCRMEKWTVGGKPRMALFAGDKGIMTGEELTYDYNFDPFSQKNVQECRCGTETCRGVLGPRPKDRAPKESKGDDKKKPVKKRSKATLAGTKRKLGNILDESTSALNKKRKVLATKSVKKTVTKAVSKAKASLTSKKAPVQVKKNVTVTKVSSRDSKIRAKTISKAKVTKVSTAGKSSPKAKAIQAKSQTKRAVSVSSTSVKAPKAKPMSASEKVKAKLKATARRSTSFKKGTQTLKLKSPAVKKLSGSAKKTPSKSTPIKTPSRVGSVKKN</sequence>
<dbReference type="RefSeq" id="XP_046076834.1">
    <property type="nucleotide sequence ID" value="XM_046217880.1"/>
</dbReference>
<evidence type="ECO:0000256" key="3">
    <source>
        <dbReference type="ARBA" id="ARBA00022454"/>
    </source>
</evidence>
<dbReference type="SUPFAM" id="SSF82199">
    <property type="entry name" value="SET domain"/>
    <property type="match status" value="1"/>
</dbReference>
<feature type="region of interest" description="Disordered" evidence="8">
    <location>
        <begin position="13"/>
        <end position="348"/>
    </location>
</feature>
<feature type="compositionally biased region" description="Polar residues" evidence="8">
    <location>
        <begin position="157"/>
        <end position="177"/>
    </location>
</feature>
<evidence type="ECO:0000256" key="5">
    <source>
        <dbReference type="ARBA" id="ARBA00022679"/>
    </source>
</evidence>
<dbReference type="InterPro" id="IPR050777">
    <property type="entry name" value="SET2_Histone-Lys_MeTrsfase"/>
</dbReference>
<dbReference type="GO" id="GO:0005694">
    <property type="term" value="C:chromosome"/>
    <property type="evidence" value="ECO:0007669"/>
    <property type="project" value="UniProtKB-SubCell"/>
</dbReference>
<dbReference type="InterPro" id="IPR046341">
    <property type="entry name" value="SET_dom_sf"/>
</dbReference>
<keyword evidence="4" id="KW-0489">Methyltransferase</keyword>
<evidence type="ECO:0000259" key="10">
    <source>
        <dbReference type="PROSITE" id="PS50868"/>
    </source>
</evidence>
<feature type="domain" description="SET" evidence="9">
    <location>
        <begin position="504"/>
        <end position="620"/>
    </location>
</feature>
<keyword evidence="6" id="KW-0949">S-adenosyl-L-methionine</keyword>
<dbReference type="Pfam" id="PF17907">
    <property type="entry name" value="AWS"/>
    <property type="match status" value="1"/>
</dbReference>
<evidence type="ECO:0000256" key="2">
    <source>
        <dbReference type="ARBA" id="ARBA00004286"/>
    </source>
</evidence>
<dbReference type="GO" id="GO:0005634">
    <property type="term" value="C:nucleus"/>
    <property type="evidence" value="ECO:0007669"/>
    <property type="project" value="UniProtKB-SubCell"/>
</dbReference>
<dbReference type="InterPro" id="IPR003616">
    <property type="entry name" value="Post-SET_dom"/>
</dbReference>
<feature type="compositionally biased region" description="Basic and acidic residues" evidence="8">
    <location>
        <begin position="646"/>
        <end position="661"/>
    </location>
</feature>
<dbReference type="PANTHER" id="PTHR22884">
    <property type="entry name" value="SET DOMAIN PROTEINS"/>
    <property type="match status" value="1"/>
</dbReference>
<feature type="domain" description="AWS" evidence="11">
    <location>
        <begin position="447"/>
        <end position="493"/>
    </location>
</feature>
<dbReference type="FunFam" id="2.170.270.10:FF:000037">
    <property type="entry name" value="Histone-lysine N-methyltransferase"/>
    <property type="match status" value="1"/>
</dbReference>
<keyword evidence="13" id="KW-1185">Reference proteome</keyword>
<evidence type="ECO:0000259" key="11">
    <source>
        <dbReference type="PROSITE" id="PS51215"/>
    </source>
</evidence>
<dbReference type="SMART" id="SM00317">
    <property type="entry name" value="SET"/>
    <property type="match status" value="1"/>
</dbReference>
<name>A0AAD4L1A8_9EURO</name>
<feature type="compositionally biased region" description="Low complexity" evidence="8">
    <location>
        <begin position="835"/>
        <end position="848"/>
    </location>
</feature>
<dbReference type="PROSITE" id="PS50280">
    <property type="entry name" value="SET"/>
    <property type="match status" value="1"/>
</dbReference>
<comment type="subcellular location">
    <subcellularLocation>
        <location evidence="2">Chromosome</location>
    </subcellularLocation>
    <subcellularLocation>
        <location evidence="1">Nucleus</location>
    </subcellularLocation>
</comment>
<dbReference type="Gene3D" id="2.170.270.10">
    <property type="entry name" value="SET domain"/>
    <property type="match status" value="1"/>
</dbReference>
<dbReference type="Pfam" id="PF00856">
    <property type="entry name" value="SET"/>
    <property type="match status" value="1"/>
</dbReference>
<evidence type="ECO:0000256" key="7">
    <source>
        <dbReference type="ARBA" id="ARBA00023242"/>
    </source>
</evidence>
<feature type="compositionally biased region" description="Basic and acidic residues" evidence="8">
    <location>
        <begin position="317"/>
        <end position="334"/>
    </location>
</feature>
<dbReference type="AlphaFoldDB" id="A0AAD4L1A8"/>
<feature type="compositionally biased region" description="Basic and acidic residues" evidence="8">
    <location>
        <begin position="214"/>
        <end position="225"/>
    </location>
</feature>
<dbReference type="PROSITE" id="PS51215">
    <property type="entry name" value="AWS"/>
    <property type="match status" value="1"/>
</dbReference>
<protein>
    <recommendedName>
        <fullName evidence="14">Histone-lysine N-methyltransferase</fullName>
    </recommendedName>
</protein>
<keyword evidence="7" id="KW-0539">Nucleus</keyword>
<feature type="compositionally biased region" description="Basic and acidic residues" evidence="8">
    <location>
        <begin position="180"/>
        <end position="206"/>
    </location>
</feature>
<dbReference type="GeneID" id="70248167"/>
<comment type="caution">
    <text evidence="12">The sequence shown here is derived from an EMBL/GenBank/DDBJ whole genome shotgun (WGS) entry which is preliminary data.</text>
</comment>
<evidence type="ECO:0000259" key="9">
    <source>
        <dbReference type="PROSITE" id="PS50280"/>
    </source>
</evidence>
<keyword evidence="5" id="KW-0808">Transferase</keyword>
<dbReference type="PROSITE" id="PS50868">
    <property type="entry name" value="POST_SET"/>
    <property type="match status" value="1"/>
</dbReference>
<feature type="compositionally biased region" description="Polar residues" evidence="8">
    <location>
        <begin position="770"/>
        <end position="785"/>
    </location>
</feature>
<accession>A0AAD4L1A8</accession>